<comment type="caution">
    <text evidence="4">The sequence shown here is derived from an EMBL/GenBank/DDBJ whole genome shotgun (WGS) entry which is preliminary data.</text>
</comment>
<dbReference type="EMBL" id="JADFUA010000018">
    <property type="protein sequence ID" value="MBE9611011.1"/>
    <property type="molecule type" value="Genomic_DNA"/>
</dbReference>
<sequence>MRIPFMAALLPALLAGAAWAESGSVIRETELRQKPFSDASVVSKLATGATVDILNRQGAWMNVRSSGQEGWVKMLSVRLSEGGSTDAGSALSQGIKVVTTGSSGKTVSTGVKGLSEEELTRAQPDYNELEQLNKLGVSTAEASKQAASAKLSANQVPAIAVSGARSSGSSSTSSPTNSQRRP</sequence>
<dbReference type="InterPro" id="IPR003646">
    <property type="entry name" value="SH3-like_bac-type"/>
</dbReference>
<dbReference type="AlphaFoldDB" id="A0A8J7FPU0"/>
<dbReference type="Proteomes" id="UP000604481">
    <property type="component" value="Unassembled WGS sequence"/>
</dbReference>
<name>A0A8J7FPU0_9NEIS</name>
<feature type="chain" id="PRO_5035261763" evidence="2">
    <location>
        <begin position="21"/>
        <end position="182"/>
    </location>
</feature>
<proteinExistence type="predicted"/>
<keyword evidence="5" id="KW-1185">Reference proteome</keyword>
<feature type="compositionally biased region" description="Low complexity" evidence="1">
    <location>
        <begin position="162"/>
        <end position="182"/>
    </location>
</feature>
<evidence type="ECO:0000313" key="5">
    <source>
        <dbReference type="Proteomes" id="UP000604481"/>
    </source>
</evidence>
<feature type="signal peptide" evidence="2">
    <location>
        <begin position="1"/>
        <end position="20"/>
    </location>
</feature>
<accession>A0A8J7FPU0</accession>
<evidence type="ECO:0000313" key="4">
    <source>
        <dbReference type="EMBL" id="MBE9611011.1"/>
    </source>
</evidence>
<keyword evidence="2" id="KW-0732">Signal</keyword>
<feature type="region of interest" description="Disordered" evidence="1">
    <location>
        <begin position="160"/>
        <end position="182"/>
    </location>
</feature>
<protein>
    <submittedName>
        <fullName evidence="4">SH3 domain-containing protein</fullName>
    </submittedName>
</protein>
<evidence type="ECO:0000259" key="3">
    <source>
        <dbReference type="SMART" id="SM00287"/>
    </source>
</evidence>
<feature type="domain" description="SH3b" evidence="3">
    <location>
        <begin position="21"/>
        <end position="80"/>
    </location>
</feature>
<dbReference type="Gene3D" id="2.30.30.40">
    <property type="entry name" value="SH3 Domains"/>
    <property type="match status" value="1"/>
</dbReference>
<evidence type="ECO:0000256" key="1">
    <source>
        <dbReference type="SAM" id="MobiDB-lite"/>
    </source>
</evidence>
<dbReference type="RefSeq" id="WP_194117529.1">
    <property type="nucleotide sequence ID" value="NZ_JADFUA010000018.1"/>
</dbReference>
<reference evidence="4 5" key="1">
    <citation type="submission" date="2020-10" db="EMBL/GenBank/DDBJ databases">
        <title>The genome sequence of Chitinilyticum litopenaei 4Y14.</title>
        <authorList>
            <person name="Liu Y."/>
        </authorList>
    </citation>
    <scope>NUCLEOTIDE SEQUENCE [LARGE SCALE GENOMIC DNA]</scope>
    <source>
        <strain evidence="4 5">4Y14</strain>
    </source>
</reference>
<evidence type="ECO:0000256" key="2">
    <source>
        <dbReference type="SAM" id="SignalP"/>
    </source>
</evidence>
<gene>
    <name evidence="4" type="ORF">INR99_16955</name>
</gene>
<dbReference type="SMART" id="SM00287">
    <property type="entry name" value="SH3b"/>
    <property type="match status" value="1"/>
</dbReference>
<organism evidence="4 5">
    <name type="scientific">Chitinilyticum piscinae</name>
    <dbReference type="NCBI Taxonomy" id="2866724"/>
    <lineage>
        <taxon>Bacteria</taxon>
        <taxon>Pseudomonadati</taxon>
        <taxon>Pseudomonadota</taxon>
        <taxon>Betaproteobacteria</taxon>
        <taxon>Neisseriales</taxon>
        <taxon>Chitinibacteraceae</taxon>
        <taxon>Chitinilyticum</taxon>
    </lineage>
</organism>
<dbReference type="Pfam" id="PF08239">
    <property type="entry name" value="SH3_3"/>
    <property type="match status" value="1"/>
</dbReference>